<evidence type="ECO:0000259" key="2">
    <source>
        <dbReference type="Pfam" id="PF24551"/>
    </source>
</evidence>
<dbReference type="InterPro" id="IPR056935">
    <property type="entry name" value="Rv0428c-like_C"/>
</dbReference>
<dbReference type="Pfam" id="PF24551">
    <property type="entry name" value="SH3_Rv0428c"/>
    <property type="match status" value="1"/>
</dbReference>
<evidence type="ECO:0000259" key="3">
    <source>
        <dbReference type="Pfam" id="PF24553"/>
    </source>
</evidence>
<evidence type="ECO:0000313" key="5">
    <source>
        <dbReference type="Proteomes" id="UP001500839"/>
    </source>
</evidence>
<proteinExistence type="predicted"/>
<reference evidence="5" key="1">
    <citation type="journal article" date="2019" name="Int. J. Syst. Evol. Microbiol.">
        <title>The Global Catalogue of Microorganisms (GCM) 10K type strain sequencing project: providing services to taxonomists for standard genome sequencing and annotation.</title>
        <authorList>
            <consortium name="The Broad Institute Genomics Platform"/>
            <consortium name="The Broad Institute Genome Sequencing Center for Infectious Disease"/>
            <person name="Wu L."/>
            <person name="Ma J."/>
        </authorList>
    </citation>
    <scope>NUCLEOTIDE SEQUENCE [LARGE SCALE GENOMIC DNA]</scope>
    <source>
        <strain evidence="5">JCM 18542</strain>
    </source>
</reference>
<dbReference type="EMBL" id="BAABKQ010000001">
    <property type="protein sequence ID" value="GAA4820849.1"/>
    <property type="molecule type" value="Genomic_DNA"/>
</dbReference>
<dbReference type="Proteomes" id="UP001500839">
    <property type="component" value="Unassembled WGS sequence"/>
</dbReference>
<protein>
    <submittedName>
        <fullName evidence="4">GNAT family N-acetyltransferase</fullName>
    </submittedName>
</protein>
<organism evidence="4 5">
    <name type="scientific">Tomitella cavernea</name>
    <dbReference type="NCBI Taxonomy" id="1387982"/>
    <lineage>
        <taxon>Bacteria</taxon>
        <taxon>Bacillati</taxon>
        <taxon>Actinomycetota</taxon>
        <taxon>Actinomycetes</taxon>
        <taxon>Mycobacteriales</taxon>
        <taxon>Tomitella</taxon>
    </lineage>
</organism>
<evidence type="ECO:0000313" key="4">
    <source>
        <dbReference type="EMBL" id="GAA4820849.1"/>
    </source>
</evidence>
<dbReference type="RefSeq" id="WP_200175486.1">
    <property type="nucleotide sequence ID" value="NZ_BAABKQ010000001.1"/>
</dbReference>
<dbReference type="Pfam" id="PF24553">
    <property type="entry name" value="Rv0428c_C"/>
    <property type="match status" value="1"/>
</dbReference>
<feature type="region of interest" description="Disordered" evidence="1">
    <location>
        <begin position="331"/>
        <end position="356"/>
    </location>
</feature>
<dbReference type="InterPro" id="IPR056934">
    <property type="entry name" value="SH3_Rv0428c"/>
</dbReference>
<feature type="compositionally biased region" description="Gly residues" evidence="1">
    <location>
        <begin position="331"/>
        <end position="342"/>
    </location>
</feature>
<comment type="caution">
    <text evidence="4">The sequence shown here is derived from an EMBL/GenBank/DDBJ whole genome shotgun (WGS) entry which is preliminary data.</text>
</comment>
<accession>A0ABP9CXE9</accession>
<sequence length="383" mass="38665">MGPGRRHPAPAVGSRVVLRFRREPGSVPSQSDALGTLVALSPLVRVRTADGAEVSVEPGRVVVLKSVPPRPVRRSAIRAVEFAIAWSRADVETAWVAGWVARAGGAAGTRAPEGAPTAYPGGVDPLAAGAATPLADPAMPEGDFFHDLLDARTLDTLGAWFTGRGLPLTLRLPDRLVRPPAEWQGFAEHLLLTADLPLSAAGRPAGAVAGAAALETAGDAVDPAAGHRGSARVRIGAAGSAVEAVARISEGSDGRVWAVLTVEAAEPGRVPAAGTAPDRDGAVETGAVETGAVEAGADDAGAAVEALCRWAAGAGASGAVLALHESGGVKGGDTAGDTGGSAGSSATSGGRHVRREGFEDTVVRTLGFADHHRCRYVRLRPDG</sequence>
<feature type="domain" description="Histone acetyltransferase Rv0428c-like SH3" evidence="2">
    <location>
        <begin position="10"/>
        <end position="65"/>
    </location>
</feature>
<keyword evidence="5" id="KW-1185">Reference proteome</keyword>
<gene>
    <name evidence="4" type="ORF">GCM10023353_31160</name>
</gene>
<feature type="domain" description="Histone acetyltransferase Rv0428c-like C-terminal" evidence="3">
    <location>
        <begin position="75"/>
        <end position="325"/>
    </location>
</feature>
<name>A0ABP9CXE9_9ACTN</name>
<evidence type="ECO:0000256" key="1">
    <source>
        <dbReference type="SAM" id="MobiDB-lite"/>
    </source>
</evidence>